<name>A0A0F8XN61_9ZZZZ</name>
<keyword evidence="1" id="KW-0812">Transmembrane</keyword>
<gene>
    <name evidence="2" type="ORF">LCGC14_3002630</name>
</gene>
<feature type="non-terminal residue" evidence="2">
    <location>
        <position position="1"/>
    </location>
</feature>
<dbReference type="AlphaFoldDB" id="A0A0F8XN61"/>
<evidence type="ECO:0000313" key="2">
    <source>
        <dbReference type="EMBL" id="KKK62610.1"/>
    </source>
</evidence>
<organism evidence="2">
    <name type="scientific">marine sediment metagenome</name>
    <dbReference type="NCBI Taxonomy" id="412755"/>
    <lineage>
        <taxon>unclassified sequences</taxon>
        <taxon>metagenomes</taxon>
        <taxon>ecological metagenomes</taxon>
    </lineage>
</organism>
<comment type="caution">
    <text evidence="2">The sequence shown here is derived from an EMBL/GenBank/DDBJ whole genome shotgun (WGS) entry which is preliminary data.</text>
</comment>
<reference evidence="2" key="1">
    <citation type="journal article" date="2015" name="Nature">
        <title>Complex archaea that bridge the gap between prokaryotes and eukaryotes.</title>
        <authorList>
            <person name="Spang A."/>
            <person name="Saw J.H."/>
            <person name="Jorgensen S.L."/>
            <person name="Zaremba-Niedzwiedzka K."/>
            <person name="Martijn J."/>
            <person name="Lind A.E."/>
            <person name="van Eijk R."/>
            <person name="Schleper C."/>
            <person name="Guy L."/>
            <person name="Ettema T.J."/>
        </authorList>
    </citation>
    <scope>NUCLEOTIDE SEQUENCE</scope>
</reference>
<sequence length="113" mass="12126">ASRKTARMVEMTADFALGAALGAIFGAIVAVAAVFAAVSLLSSRLRPYIAPNPPPATVHEPHDAEKEVLREISETTISRIQQYIQSEGVGSKEAREEAVRIASQLETYGDDGW</sequence>
<dbReference type="EMBL" id="LAZR01061912">
    <property type="protein sequence ID" value="KKK62610.1"/>
    <property type="molecule type" value="Genomic_DNA"/>
</dbReference>
<feature type="transmembrane region" description="Helical" evidence="1">
    <location>
        <begin position="15"/>
        <end position="41"/>
    </location>
</feature>
<keyword evidence="1" id="KW-0472">Membrane</keyword>
<keyword evidence="1" id="KW-1133">Transmembrane helix</keyword>
<proteinExistence type="predicted"/>
<evidence type="ECO:0000256" key="1">
    <source>
        <dbReference type="SAM" id="Phobius"/>
    </source>
</evidence>
<accession>A0A0F8XN61</accession>
<protein>
    <submittedName>
        <fullName evidence="2">Uncharacterized protein</fullName>
    </submittedName>
</protein>